<feature type="transmembrane region" description="Helical" evidence="13">
    <location>
        <begin position="12"/>
        <end position="32"/>
    </location>
</feature>
<accession>A0A923KRF9</accession>
<dbReference type="Pfam" id="PF13091">
    <property type="entry name" value="PLDc_2"/>
    <property type="match status" value="2"/>
</dbReference>
<evidence type="ECO:0000256" key="11">
    <source>
        <dbReference type="ARBA" id="ARBA00023264"/>
    </source>
</evidence>
<comment type="subcellular location">
    <subcellularLocation>
        <location evidence="1">Cell membrane</location>
        <topology evidence="1">Multi-pass membrane protein</topology>
    </subcellularLocation>
</comment>
<keyword evidence="16" id="KW-1185">Reference proteome</keyword>
<dbReference type="Proteomes" id="UP000616595">
    <property type="component" value="Unassembled WGS sequence"/>
</dbReference>
<keyword evidence="10" id="KW-0594">Phospholipid biosynthesis</keyword>
<dbReference type="InterPro" id="IPR022924">
    <property type="entry name" value="Cardiolipin_synthase"/>
</dbReference>
<keyword evidence="3" id="KW-0444">Lipid biosynthesis</keyword>
<gene>
    <name evidence="15" type="primary">cls</name>
    <name evidence="15" type="ORF">GH810_02745</name>
</gene>
<comment type="caution">
    <text evidence="15">The sequence shown here is derived from an EMBL/GenBank/DDBJ whole genome shotgun (WGS) entry which is preliminary data.</text>
</comment>
<evidence type="ECO:0000256" key="2">
    <source>
        <dbReference type="ARBA" id="ARBA00022475"/>
    </source>
</evidence>
<name>A0A923KRF9_9FIRM</name>
<evidence type="ECO:0000256" key="6">
    <source>
        <dbReference type="ARBA" id="ARBA00022737"/>
    </source>
</evidence>
<evidence type="ECO:0000256" key="12">
    <source>
        <dbReference type="NCBIfam" id="TIGR04265"/>
    </source>
</evidence>
<feature type="transmembrane region" description="Helical" evidence="13">
    <location>
        <begin position="38"/>
        <end position="57"/>
    </location>
</feature>
<dbReference type="AlphaFoldDB" id="A0A923KRF9"/>
<evidence type="ECO:0000256" key="13">
    <source>
        <dbReference type="SAM" id="Phobius"/>
    </source>
</evidence>
<evidence type="ECO:0000313" key="15">
    <source>
        <dbReference type="EMBL" id="MBC3887227.1"/>
    </source>
</evidence>
<keyword evidence="5 13" id="KW-0812">Transmembrane</keyword>
<feature type="domain" description="PLD phosphodiesterase" evidence="14">
    <location>
        <begin position="245"/>
        <end position="272"/>
    </location>
</feature>
<dbReference type="GO" id="GO:0032049">
    <property type="term" value="P:cardiolipin biosynthetic process"/>
    <property type="evidence" value="ECO:0007669"/>
    <property type="project" value="UniProtKB-UniRule"/>
</dbReference>
<evidence type="ECO:0000256" key="5">
    <source>
        <dbReference type="ARBA" id="ARBA00022692"/>
    </source>
</evidence>
<dbReference type="CDD" id="cd09154">
    <property type="entry name" value="PLDc_SMU_988_like_1"/>
    <property type="match status" value="1"/>
</dbReference>
<dbReference type="InterPro" id="IPR001736">
    <property type="entry name" value="PLipase_D/transphosphatidylase"/>
</dbReference>
<dbReference type="EMBL" id="WJBD01000002">
    <property type="protein sequence ID" value="MBC3887227.1"/>
    <property type="molecule type" value="Genomic_DNA"/>
</dbReference>
<dbReference type="PROSITE" id="PS50035">
    <property type="entry name" value="PLD"/>
    <property type="match status" value="2"/>
</dbReference>
<feature type="transmembrane region" description="Helical" evidence="13">
    <location>
        <begin position="69"/>
        <end position="87"/>
    </location>
</feature>
<evidence type="ECO:0000313" key="16">
    <source>
        <dbReference type="Proteomes" id="UP000616595"/>
    </source>
</evidence>
<evidence type="ECO:0000256" key="9">
    <source>
        <dbReference type="ARBA" id="ARBA00023136"/>
    </source>
</evidence>
<dbReference type="InterPro" id="IPR027379">
    <property type="entry name" value="CLS_N"/>
</dbReference>
<dbReference type="SMART" id="SM00155">
    <property type="entry name" value="PLDc"/>
    <property type="match status" value="2"/>
</dbReference>
<dbReference type="CDD" id="cd09160">
    <property type="entry name" value="PLDc_SMU_988_like_2"/>
    <property type="match status" value="1"/>
</dbReference>
<keyword evidence="9 13" id="KW-0472">Membrane</keyword>
<dbReference type="PANTHER" id="PTHR21248">
    <property type="entry name" value="CARDIOLIPIN SYNTHASE"/>
    <property type="match status" value="1"/>
</dbReference>
<keyword evidence="7 13" id="KW-1133">Transmembrane helix</keyword>
<sequence length="511" mass="59524">MGEKWFKKLFRGRLFVMFLIILQLAVIIFLIENGSEESVLITWCFSGISLLVALHIITQRNKGAYKLTWVFLILLFPIFGGLFYLLFKFQTSNKKIHKELEKVQRESKSVFLLPGNRYNEACEEAPTHVPQIRYLQDFAGFPVYQHTKTKYLTPGEEKFGALLEELKKAEHYIFLEYFIVHDGIMWSSVLEILKDKVNQGIDVRLIYDDVGCLFLLPKDYPKQLEKMGIKCAVFNPFRPILTAVQNNRDHRKIAVIDGKVAFTGGINLADEYINVIEKYGHWKDASVMIEGEAAWSFTVMFLQMWSICKNIKENYQSFYPWKHERCEIADDGLVQPYADSPMDHENVGEHVYLQIINHAKDYIYINTPYLIVDESMVSALTLAAKSGVDVRIVTPHQWDKRIVHFTTRSYYREFISAGVKIYEYTNGFMHSKTFVSDDCTATVGTTNLDFRSLYLHFECGVWMHRSTAVMEVKNDFLKTLEICQRIKKQDCSENVITRFFQDVFRLFAPLM</sequence>
<evidence type="ECO:0000256" key="1">
    <source>
        <dbReference type="ARBA" id="ARBA00004651"/>
    </source>
</evidence>
<dbReference type="GO" id="GO:0005886">
    <property type="term" value="C:plasma membrane"/>
    <property type="evidence" value="ECO:0007669"/>
    <property type="project" value="UniProtKB-SubCell"/>
</dbReference>
<dbReference type="NCBIfam" id="TIGR04265">
    <property type="entry name" value="bac_cardiolipin"/>
    <property type="match status" value="1"/>
</dbReference>
<dbReference type="PANTHER" id="PTHR21248:SF22">
    <property type="entry name" value="PHOSPHOLIPASE D"/>
    <property type="match status" value="1"/>
</dbReference>
<protein>
    <recommendedName>
        <fullName evidence="12">Cardiolipin synthase</fullName>
        <ecNumber evidence="12">2.7.8.-</ecNumber>
    </recommendedName>
</protein>
<dbReference type="SUPFAM" id="SSF56024">
    <property type="entry name" value="Phospholipase D/nuclease"/>
    <property type="match status" value="2"/>
</dbReference>
<dbReference type="EC" id="2.7.8.-" evidence="12"/>
<dbReference type="Gene3D" id="3.30.870.10">
    <property type="entry name" value="Endonuclease Chain A"/>
    <property type="match status" value="2"/>
</dbReference>
<keyword evidence="2" id="KW-1003">Cell membrane</keyword>
<keyword evidence="8" id="KW-0443">Lipid metabolism</keyword>
<proteinExistence type="predicted"/>
<evidence type="ECO:0000256" key="8">
    <source>
        <dbReference type="ARBA" id="ARBA00023098"/>
    </source>
</evidence>
<keyword evidence="4" id="KW-0808">Transferase</keyword>
<keyword evidence="11" id="KW-1208">Phospholipid metabolism</keyword>
<evidence type="ECO:0000256" key="3">
    <source>
        <dbReference type="ARBA" id="ARBA00022516"/>
    </source>
</evidence>
<dbReference type="OrthoDB" id="9762009at2"/>
<dbReference type="Pfam" id="PF13396">
    <property type="entry name" value="PLDc_N"/>
    <property type="match status" value="1"/>
</dbReference>
<dbReference type="InterPro" id="IPR025202">
    <property type="entry name" value="PLD-like_dom"/>
</dbReference>
<organism evidence="15 16">
    <name type="scientific">Acetobacterium paludosum</name>
    <dbReference type="NCBI Taxonomy" id="52693"/>
    <lineage>
        <taxon>Bacteria</taxon>
        <taxon>Bacillati</taxon>
        <taxon>Bacillota</taxon>
        <taxon>Clostridia</taxon>
        <taxon>Eubacteriales</taxon>
        <taxon>Eubacteriaceae</taxon>
        <taxon>Acetobacterium</taxon>
    </lineage>
</organism>
<reference evidence="15" key="1">
    <citation type="submission" date="2019-10" db="EMBL/GenBank/DDBJ databases">
        <authorList>
            <person name="Ross D.E."/>
            <person name="Gulliver D."/>
        </authorList>
    </citation>
    <scope>NUCLEOTIDE SEQUENCE</scope>
    <source>
        <strain evidence="15">DER-2019</strain>
    </source>
</reference>
<evidence type="ECO:0000256" key="7">
    <source>
        <dbReference type="ARBA" id="ARBA00022989"/>
    </source>
</evidence>
<evidence type="ECO:0000256" key="4">
    <source>
        <dbReference type="ARBA" id="ARBA00022679"/>
    </source>
</evidence>
<evidence type="ECO:0000259" key="14">
    <source>
        <dbReference type="PROSITE" id="PS50035"/>
    </source>
</evidence>
<dbReference type="GO" id="GO:0008808">
    <property type="term" value="F:cardiolipin synthase activity"/>
    <property type="evidence" value="ECO:0007669"/>
    <property type="project" value="UniProtKB-UniRule"/>
</dbReference>
<reference evidence="15" key="2">
    <citation type="submission" date="2020-10" db="EMBL/GenBank/DDBJ databases">
        <title>Comparative genomics of the Acetobacterium genus.</title>
        <authorList>
            <person name="Marshall C."/>
            <person name="May H."/>
            <person name="Norman S."/>
        </authorList>
    </citation>
    <scope>NUCLEOTIDE SEQUENCE</scope>
    <source>
        <strain evidence="15">DER-2019</strain>
    </source>
</reference>
<keyword evidence="6" id="KW-0677">Repeat</keyword>
<evidence type="ECO:0000256" key="10">
    <source>
        <dbReference type="ARBA" id="ARBA00023209"/>
    </source>
</evidence>
<feature type="domain" description="PLD phosphodiesterase" evidence="14">
    <location>
        <begin position="425"/>
        <end position="452"/>
    </location>
</feature>